<dbReference type="SUPFAM" id="SSF53850">
    <property type="entry name" value="Periplasmic binding protein-like II"/>
    <property type="match status" value="1"/>
</dbReference>
<reference evidence="3" key="1">
    <citation type="submission" date="2017-04" db="EMBL/GenBank/DDBJ databases">
        <authorList>
            <person name="Varghese N."/>
            <person name="Submissions S."/>
        </authorList>
    </citation>
    <scope>NUCLEOTIDE SEQUENCE [LARGE SCALE GENOMIC DNA]</scope>
</reference>
<dbReference type="RefSeq" id="WP_086435379.1">
    <property type="nucleotide sequence ID" value="NZ_FXWH01000003.1"/>
</dbReference>
<dbReference type="Gene3D" id="3.40.190.10">
    <property type="entry name" value="Periplasmic binding protein-like II"/>
    <property type="match status" value="3"/>
</dbReference>
<dbReference type="NCBIfam" id="NF008633">
    <property type="entry name" value="PRK11622.1"/>
    <property type="match status" value="1"/>
</dbReference>
<dbReference type="PANTHER" id="PTHR42779:SF1">
    <property type="entry name" value="PROTEIN YNJB"/>
    <property type="match status" value="1"/>
</dbReference>
<organism evidence="2 3">
    <name type="scientific">Pseudidiomarina planktonica</name>
    <dbReference type="NCBI Taxonomy" id="1323738"/>
    <lineage>
        <taxon>Bacteria</taxon>
        <taxon>Pseudomonadati</taxon>
        <taxon>Pseudomonadota</taxon>
        <taxon>Gammaproteobacteria</taxon>
        <taxon>Alteromonadales</taxon>
        <taxon>Idiomarinaceae</taxon>
        <taxon>Pseudidiomarina</taxon>
    </lineage>
</organism>
<dbReference type="PIRSF" id="PIRSF029172">
    <property type="entry name" value="UCP029172_ABC_sbc_YnjB"/>
    <property type="match status" value="1"/>
</dbReference>
<dbReference type="PANTHER" id="PTHR42779">
    <property type="entry name" value="PROTEIN YNJB"/>
    <property type="match status" value="1"/>
</dbReference>
<dbReference type="OrthoDB" id="3239593at2"/>
<dbReference type="EMBL" id="FXWH01000003">
    <property type="protein sequence ID" value="SMQ80494.1"/>
    <property type="molecule type" value="Genomic_DNA"/>
</dbReference>
<keyword evidence="1" id="KW-0732">Signal</keyword>
<dbReference type="Pfam" id="PF13416">
    <property type="entry name" value="SBP_bac_8"/>
    <property type="match status" value="1"/>
</dbReference>
<keyword evidence="3" id="KW-1185">Reference proteome</keyword>
<proteinExistence type="predicted"/>
<dbReference type="Proteomes" id="UP000194450">
    <property type="component" value="Unassembled WGS sequence"/>
</dbReference>
<evidence type="ECO:0000256" key="1">
    <source>
        <dbReference type="SAM" id="SignalP"/>
    </source>
</evidence>
<evidence type="ECO:0000313" key="3">
    <source>
        <dbReference type="Proteomes" id="UP000194450"/>
    </source>
</evidence>
<feature type="signal peptide" evidence="1">
    <location>
        <begin position="1"/>
        <end position="19"/>
    </location>
</feature>
<gene>
    <name evidence="2" type="ORF">SAMN06297229_2252</name>
</gene>
<name>A0A1Y6FXB2_9GAMM</name>
<dbReference type="InterPro" id="IPR006059">
    <property type="entry name" value="SBP"/>
</dbReference>
<sequence length="378" mass="42008">MRRWLVALVMACVPVMAGADSSDSSNKAWQQQVTAAQGKTVYFYAWGGSQGVNNYLRWAGRQLRQQYGIRLEHVKVDDIATAVTVVLNQSNAAGAVDLLWINGENFRTLKQAGLLRGQLDSNIPNVSELAFDTLPLSSDFGEPVEGFEVPWGIGQFHLLARPDSISGDQFSPSQLMDFAKANHNRFTYPAPPEFHGTTFLKSLLLVLSDKDSRLYEPVTEAAAADLLPLLWDYLDSLHPLLWRQGEVFVQSVSEQQRLLADGVLDIAFSFNPNELEVAAQAGRLPAELTRASLGVEAITNSHYLAIPVSAQAPEAAEVVIQFLLSREAQQQKAQLSGWGDPSVRRDMLQQQQLFPATAELHSSWQDYLESAWLERYQH</sequence>
<accession>A0A1Y6FXB2</accession>
<protein>
    <submittedName>
        <fullName evidence="2">Putative thiamine transport system substrate-binding protein</fullName>
    </submittedName>
</protein>
<feature type="chain" id="PRO_5011000847" evidence="1">
    <location>
        <begin position="20"/>
        <end position="378"/>
    </location>
</feature>
<dbReference type="InterPro" id="IPR027020">
    <property type="entry name" value="YnjB"/>
</dbReference>
<dbReference type="AlphaFoldDB" id="A0A1Y6FXB2"/>
<evidence type="ECO:0000313" key="2">
    <source>
        <dbReference type="EMBL" id="SMQ80494.1"/>
    </source>
</evidence>